<dbReference type="EMBL" id="SMKX01000049">
    <property type="protein sequence ID" value="TDD58613.1"/>
    <property type="molecule type" value="Genomic_DNA"/>
</dbReference>
<dbReference type="Pfam" id="PF03795">
    <property type="entry name" value="YCII"/>
    <property type="match status" value="1"/>
</dbReference>
<dbReference type="InterPro" id="IPR051807">
    <property type="entry name" value="Sec-metab_biosynth-assoc"/>
</dbReference>
<keyword evidence="4" id="KW-1185">Reference proteome</keyword>
<evidence type="ECO:0000256" key="1">
    <source>
        <dbReference type="ARBA" id="ARBA00007689"/>
    </source>
</evidence>
<comment type="caution">
    <text evidence="3">The sequence shown here is derived from an EMBL/GenBank/DDBJ whole genome shotgun (WGS) entry which is preliminary data.</text>
</comment>
<sequence>MLYVVIAYDGTEPGTFERRMLVRPAHMAGGEKMMQDGSFKFGGGILDGAGKMAGGVLIVDFESRAEIDEWLENEPYILNKVWSRVEVHPFLVPPQFRSLLPEHRPEPVAG</sequence>
<evidence type="ECO:0000259" key="2">
    <source>
        <dbReference type="Pfam" id="PF03795"/>
    </source>
</evidence>
<dbReference type="Gene3D" id="3.30.70.1060">
    <property type="entry name" value="Dimeric alpha+beta barrel"/>
    <property type="match status" value="1"/>
</dbReference>
<evidence type="ECO:0000313" key="4">
    <source>
        <dbReference type="Proteomes" id="UP000295124"/>
    </source>
</evidence>
<evidence type="ECO:0000313" key="3">
    <source>
        <dbReference type="EMBL" id="TDD58613.1"/>
    </source>
</evidence>
<proteinExistence type="inferred from homology"/>
<accession>A0A4R4ZJ23</accession>
<protein>
    <recommendedName>
        <fullName evidence="2">YCII-related domain-containing protein</fullName>
    </recommendedName>
</protein>
<dbReference type="OrthoDB" id="2293521at2"/>
<dbReference type="PANTHER" id="PTHR33606">
    <property type="entry name" value="PROTEIN YCII"/>
    <property type="match status" value="1"/>
</dbReference>
<dbReference type="Proteomes" id="UP000295124">
    <property type="component" value="Unassembled WGS sequence"/>
</dbReference>
<dbReference type="AlphaFoldDB" id="A0A4R4ZJ23"/>
<organism evidence="3 4">
    <name type="scientific">Kribbella antibiotica</name>
    <dbReference type="NCBI Taxonomy" id="190195"/>
    <lineage>
        <taxon>Bacteria</taxon>
        <taxon>Bacillati</taxon>
        <taxon>Actinomycetota</taxon>
        <taxon>Actinomycetes</taxon>
        <taxon>Propionibacteriales</taxon>
        <taxon>Kribbellaceae</taxon>
        <taxon>Kribbella</taxon>
    </lineage>
</organism>
<comment type="similarity">
    <text evidence="1">Belongs to the YciI family.</text>
</comment>
<dbReference type="PANTHER" id="PTHR33606:SF3">
    <property type="entry name" value="PROTEIN YCII"/>
    <property type="match status" value="1"/>
</dbReference>
<dbReference type="RefSeq" id="WP_132168991.1">
    <property type="nucleotide sequence ID" value="NZ_SMKX01000049.1"/>
</dbReference>
<dbReference type="SUPFAM" id="SSF54909">
    <property type="entry name" value="Dimeric alpha+beta barrel"/>
    <property type="match status" value="1"/>
</dbReference>
<reference evidence="3 4" key="1">
    <citation type="submission" date="2019-03" db="EMBL/GenBank/DDBJ databases">
        <title>Draft genome sequences of novel Actinobacteria.</title>
        <authorList>
            <person name="Sahin N."/>
            <person name="Ay H."/>
            <person name="Saygin H."/>
        </authorList>
    </citation>
    <scope>NUCLEOTIDE SEQUENCE [LARGE SCALE GENOMIC DNA]</scope>
    <source>
        <strain evidence="3 4">JCM 13523</strain>
    </source>
</reference>
<name>A0A4R4ZJ23_9ACTN</name>
<gene>
    <name evidence="3" type="ORF">E1263_18555</name>
</gene>
<dbReference type="InterPro" id="IPR005545">
    <property type="entry name" value="YCII"/>
</dbReference>
<dbReference type="InterPro" id="IPR011008">
    <property type="entry name" value="Dimeric_a/b-barrel"/>
</dbReference>
<feature type="domain" description="YCII-related" evidence="2">
    <location>
        <begin position="1"/>
        <end position="90"/>
    </location>
</feature>